<dbReference type="GO" id="GO:0009311">
    <property type="term" value="P:oligosaccharide metabolic process"/>
    <property type="evidence" value="ECO:0007669"/>
    <property type="project" value="InterPro"/>
</dbReference>
<protein>
    <submittedName>
        <fullName evidence="5">Glycoside hydrolase family 37</fullName>
    </submittedName>
</protein>
<evidence type="ECO:0000259" key="4">
    <source>
        <dbReference type="Pfam" id="PF22422"/>
    </source>
</evidence>
<dbReference type="InterPro" id="IPR012341">
    <property type="entry name" value="6hp_glycosidase-like_sf"/>
</dbReference>
<name>A0A0G0LR03_9BACT</name>
<dbReference type="SUPFAM" id="SSF48208">
    <property type="entry name" value="Six-hairpin glycosidases"/>
    <property type="match status" value="1"/>
</dbReference>
<dbReference type="Pfam" id="PF22422">
    <property type="entry name" value="MGH1-like_GH"/>
    <property type="match status" value="1"/>
</dbReference>
<proteinExistence type="inferred from homology"/>
<dbReference type="PANTHER" id="PTHR10412">
    <property type="entry name" value="MANNOSYL-OLIGOSACCHARIDE GLUCOSIDASE"/>
    <property type="match status" value="1"/>
</dbReference>
<comment type="similarity">
    <text evidence="1">Belongs to the glycosyl hydrolase 63 family.</text>
</comment>
<keyword evidence="3" id="KW-0326">Glycosidase</keyword>
<dbReference type="GO" id="GO:0006487">
    <property type="term" value="P:protein N-linked glycosylation"/>
    <property type="evidence" value="ECO:0007669"/>
    <property type="project" value="TreeGrafter"/>
</dbReference>
<accession>A0A0G0LR03</accession>
<evidence type="ECO:0000256" key="3">
    <source>
        <dbReference type="ARBA" id="ARBA00023295"/>
    </source>
</evidence>
<dbReference type="PATRIC" id="fig|1618573.3.peg.742"/>
<evidence type="ECO:0000313" key="6">
    <source>
        <dbReference type="Proteomes" id="UP000034932"/>
    </source>
</evidence>
<evidence type="ECO:0000313" key="5">
    <source>
        <dbReference type="EMBL" id="KKQ93482.1"/>
    </source>
</evidence>
<dbReference type="EMBL" id="LBVW01000011">
    <property type="protein sequence ID" value="KKQ93482.1"/>
    <property type="molecule type" value="Genomic_DNA"/>
</dbReference>
<dbReference type="AlphaFoldDB" id="A0A0G0LR03"/>
<dbReference type="STRING" id="1618573.UT19_C0011G0027"/>
<dbReference type="PANTHER" id="PTHR10412:SF11">
    <property type="entry name" value="MANNOSYL-OLIGOSACCHARIDE GLUCOSIDASE"/>
    <property type="match status" value="1"/>
</dbReference>
<dbReference type="InterPro" id="IPR054491">
    <property type="entry name" value="MGH1-like_GH"/>
</dbReference>
<dbReference type="InterPro" id="IPR004888">
    <property type="entry name" value="Glycoside_hydrolase_63"/>
</dbReference>
<dbReference type="GO" id="GO:0004573">
    <property type="term" value="F:Glc3Man9GlcNAc2 oligosaccharide glucosidase activity"/>
    <property type="evidence" value="ECO:0007669"/>
    <property type="project" value="InterPro"/>
</dbReference>
<feature type="domain" description="Mannosylglycerate hydrolase MGH1-like glycoside hydrolase" evidence="4">
    <location>
        <begin position="38"/>
        <end position="446"/>
    </location>
</feature>
<comment type="caution">
    <text evidence="5">The sequence shown here is derived from an EMBL/GenBank/DDBJ whole genome shotgun (WGS) entry which is preliminary data.</text>
</comment>
<organism evidence="5 6">
    <name type="scientific">Candidatus Woesebacteria bacterium GW2011_GWB1_39_10b</name>
    <dbReference type="NCBI Taxonomy" id="1618573"/>
    <lineage>
        <taxon>Bacteria</taxon>
        <taxon>Candidatus Woeseibacteriota</taxon>
    </lineage>
</organism>
<dbReference type="Gene3D" id="1.50.10.10">
    <property type="match status" value="1"/>
</dbReference>
<evidence type="ECO:0000256" key="1">
    <source>
        <dbReference type="ARBA" id="ARBA00010833"/>
    </source>
</evidence>
<sequence length="461" mass="53830">MEDKVLLKKAGDILRDNLYEVKLNGKLFRRTVPSKEFYIHQWNWDSATHAMGLVYIDEQRAFDELESLVSGQWKDGLIAQITFNPKETKYFPGPQFWGTEEFANGDIVTSGITQPPLLAISFCHVYKVTRDNNLKTKLVTDILPAIIRYHKYLKKYRDPEQSGLLTVVHPWESGTDNSPRWDASLGAISLKEIPDEVKSLVNKYRSDDKLGDPKQRPGLEEYYKYMYLVWLFKNWKWDYNEIVRKSPFAVKDVLFNSLWCRANQLLSKLLRELENKKEAFLFYEWSEETKKALIGLWDEEEKVFTDLDVSRSKHERIYEDTIANFTPLWVGLKDENILDSLIDKLTDEKKYWSKVPVPTTPLDSTKFNLTKYWRGPTWPITNLFILEGLNSYQETEFQKLRDSIIESTIKMVKTNGFYEYYDPASGVARPDKSGTSSLGFGSFSWTAAISMYLLNKYRTSL</sequence>
<gene>
    <name evidence="5" type="ORF">UT19_C0011G0027</name>
</gene>
<reference evidence="5 6" key="1">
    <citation type="journal article" date="2015" name="Nature">
        <title>rRNA introns, odd ribosomes, and small enigmatic genomes across a large radiation of phyla.</title>
        <authorList>
            <person name="Brown C.T."/>
            <person name="Hug L.A."/>
            <person name="Thomas B.C."/>
            <person name="Sharon I."/>
            <person name="Castelle C.J."/>
            <person name="Singh A."/>
            <person name="Wilkins M.J."/>
            <person name="Williams K.H."/>
            <person name="Banfield J.F."/>
        </authorList>
    </citation>
    <scope>NUCLEOTIDE SEQUENCE [LARGE SCALE GENOMIC DNA]</scope>
</reference>
<keyword evidence="2 5" id="KW-0378">Hydrolase</keyword>
<evidence type="ECO:0000256" key="2">
    <source>
        <dbReference type="ARBA" id="ARBA00022801"/>
    </source>
</evidence>
<dbReference type="InterPro" id="IPR008928">
    <property type="entry name" value="6-hairpin_glycosidase_sf"/>
</dbReference>
<dbReference type="Proteomes" id="UP000034932">
    <property type="component" value="Unassembled WGS sequence"/>
</dbReference>